<dbReference type="GO" id="GO:0001522">
    <property type="term" value="P:pseudouridine synthesis"/>
    <property type="evidence" value="ECO:0007669"/>
    <property type="project" value="InterPro"/>
</dbReference>
<comment type="caution">
    <text evidence="4">The sequence shown here is derived from an EMBL/GenBank/DDBJ whole genome shotgun (WGS) entry which is preliminary data.</text>
</comment>
<keyword evidence="5" id="KW-1185">Reference proteome</keyword>
<dbReference type="InterPro" id="IPR020094">
    <property type="entry name" value="TruA/RsuA/RluB/E/F_N"/>
</dbReference>
<dbReference type="PROSITE" id="PS01149">
    <property type="entry name" value="PSI_RSU"/>
    <property type="match status" value="1"/>
</dbReference>
<dbReference type="OrthoDB" id="1012272at2"/>
<dbReference type="InterPro" id="IPR050343">
    <property type="entry name" value="RsuA_PseudoU_synthase"/>
</dbReference>
<dbReference type="Pfam" id="PF00849">
    <property type="entry name" value="PseudoU_synth_2"/>
    <property type="match status" value="1"/>
</dbReference>
<dbReference type="InterPro" id="IPR006145">
    <property type="entry name" value="PsdUridine_synth_RsuA/RluA"/>
</dbReference>
<proteinExistence type="inferred from homology"/>
<keyword evidence="2" id="KW-0413">Isomerase</keyword>
<dbReference type="InterPro" id="IPR018496">
    <property type="entry name" value="PsdUridine_synth_RsuA/RluB_CS"/>
</dbReference>
<comment type="similarity">
    <text evidence="1">Belongs to the pseudouridine synthase RsuA family.</text>
</comment>
<dbReference type="GO" id="GO:0006364">
    <property type="term" value="P:rRNA processing"/>
    <property type="evidence" value="ECO:0007669"/>
    <property type="project" value="UniProtKB-ARBA"/>
</dbReference>
<dbReference type="RefSeq" id="WP_108687708.1">
    <property type="nucleotide sequence ID" value="NZ_QCYK01000002.1"/>
</dbReference>
<dbReference type="SUPFAM" id="SSF55120">
    <property type="entry name" value="Pseudouridine synthase"/>
    <property type="match status" value="1"/>
</dbReference>
<evidence type="ECO:0000256" key="1">
    <source>
        <dbReference type="ARBA" id="ARBA00008348"/>
    </source>
</evidence>
<dbReference type="InterPro" id="IPR042092">
    <property type="entry name" value="PsdUridine_s_RsuA/RluB/E/F_cat"/>
</dbReference>
<dbReference type="Gene3D" id="3.30.70.1560">
    <property type="entry name" value="Alpha-L RNA-binding motif"/>
    <property type="match status" value="1"/>
</dbReference>
<gene>
    <name evidence="4" type="ORF">DCC81_16595</name>
</gene>
<accession>A0A2T7BHW1</accession>
<evidence type="ECO:0000259" key="3">
    <source>
        <dbReference type="Pfam" id="PF00849"/>
    </source>
</evidence>
<dbReference type="Proteomes" id="UP000244450">
    <property type="component" value="Unassembled WGS sequence"/>
</dbReference>
<evidence type="ECO:0000313" key="4">
    <source>
        <dbReference type="EMBL" id="PUZ25869.1"/>
    </source>
</evidence>
<dbReference type="AlphaFoldDB" id="A0A2T7BHW1"/>
<dbReference type="Gene3D" id="3.30.70.580">
    <property type="entry name" value="Pseudouridine synthase I, catalytic domain, N-terminal subdomain"/>
    <property type="match status" value="1"/>
</dbReference>
<dbReference type="GO" id="GO:0003723">
    <property type="term" value="F:RNA binding"/>
    <property type="evidence" value="ECO:0007669"/>
    <property type="project" value="InterPro"/>
</dbReference>
<feature type="domain" description="Pseudouridine synthase RsuA/RluA-like" evidence="3">
    <location>
        <begin position="7"/>
        <end position="160"/>
    </location>
</feature>
<dbReference type="PANTHER" id="PTHR47683">
    <property type="entry name" value="PSEUDOURIDINE SYNTHASE FAMILY PROTEIN-RELATED"/>
    <property type="match status" value="1"/>
</dbReference>
<organism evidence="4 5">
    <name type="scientific">Chitinophaga parva</name>
    <dbReference type="NCBI Taxonomy" id="2169414"/>
    <lineage>
        <taxon>Bacteria</taxon>
        <taxon>Pseudomonadati</taxon>
        <taxon>Bacteroidota</taxon>
        <taxon>Chitinophagia</taxon>
        <taxon>Chitinophagales</taxon>
        <taxon>Chitinophagaceae</taxon>
        <taxon>Chitinophaga</taxon>
    </lineage>
</organism>
<protein>
    <submittedName>
        <fullName evidence="4">Pseudouridine synthase</fullName>
    </submittedName>
</protein>
<dbReference type="PANTHER" id="PTHR47683:SF2">
    <property type="entry name" value="RNA-BINDING S4 DOMAIN-CONTAINING PROTEIN"/>
    <property type="match status" value="1"/>
</dbReference>
<evidence type="ECO:0000313" key="5">
    <source>
        <dbReference type="Proteomes" id="UP000244450"/>
    </source>
</evidence>
<dbReference type="GO" id="GO:0009982">
    <property type="term" value="F:pseudouridine synthase activity"/>
    <property type="evidence" value="ECO:0007669"/>
    <property type="project" value="InterPro"/>
</dbReference>
<evidence type="ECO:0000256" key="2">
    <source>
        <dbReference type="ARBA" id="ARBA00023235"/>
    </source>
</evidence>
<name>A0A2T7BHW1_9BACT</name>
<reference evidence="4 5" key="1">
    <citation type="submission" date="2018-04" db="EMBL/GenBank/DDBJ databases">
        <title>Chitinophaga fuyangensis sp. nov., isolated from soil in a chemical factory.</title>
        <authorList>
            <person name="Chen K."/>
        </authorList>
    </citation>
    <scope>NUCLEOTIDE SEQUENCE [LARGE SCALE GENOMIC DNA]</scope>
    <source>
        <strain evidence="4 5">LY-1</strain>
    </source>
</reference>
<sequence length="214" mass="24291">MQHAHRYFMINKPYGMLSQFVTRFEGEQHLPMLGALNFAFPEGTHAVGRLDKESEGLLLLTTNAKVTRLLFLSKVPHARTYLVKVKNKITADKLELLRSGVPIQVKGGEYYKTTPCQAEIVEKPAGLFERPGEPDDYGKSSWLLITLTEGKFHQIRKMVQYVRHPCLRLVRISIEDLALGEIAPGEVHEIDEETFFMKLKLEGGRQAAPPRYNG</sequence>
<dbReference type="EMBL" id="QCYK01000002">
    <property type="protein sequence ID" value="PUZ25869.1"/>
    <property type="molecule type" value="Genomic_DNA"/>
</dbReference>
<dbReference type="InterPro" id="IPR020103">
    <property type="entry name" value="PsdUridine_synth_cat_dom_sf"/>
</dbReference>
<dbReference type="GO" id="GO:0140098">
    <property type="term" value="F:catalytic activity, acting on RNA"/>
    <property type="evidence" value="ECO:0007669"/>
    <property type="project" value="UniProtKB-ARBA"/>
</dbReference>